<dbReference type="PROSITE" id="PS50894">
    <property type="entry name" value="HPT"/>
    <property type="match status" value="1"/>
</dbReference>
<reference evidence="13 14" key="1">
    <citation type="submission" date="2020-08" db="EMBL/GenBank/DDBJ databases">
        <title>Bridging the membrane lipid divide: bacteria of the FCB group superphylum have the potential to synthesize archaeal ether lipids.</title>
        <authorList>
            <person name="Villanueva L."/>
            <person name="Von Meijenfeldt F.A.B."/>
            <person name="Westbye A.B."/>
            <person name="Yadav S."/>
            <person name="Hopmans E.C."/>
            <person name="Dutilh B.E."/>
            <person name="Sinninghe Damste J.S."/>
        </authorList>
    </citation>
    <scope>NUCLEOTIDE SEQUENCE [LARGE SCALE GENOMIC DNA]</scope>
    <source>
        <strain evidence="13">NIOZ-UU27</strain>
    </source>
</reference>
<dbReference type="PANTHER" id="PTHR43395">
    <property type="entry name" value="SENSOR HISTIDINE KINASE CHEA"/>
    <property type="match status" value="1"/>
</dbReference>
<dbReference type="InterPro" id="IPR036641">
    <property type="entry name" value="HPT_dom_sf"/>
</dbReference>
<dbReference type="SMART" id="SM01231">
    <property type="entry name" value="H-kinase_dim"/>
    <property type="match status" value="1"/>
</dbReference>
<evidence type="ECO:0000259" key="11">
    <source>
        <dbReference type="PROSITE" id="PS50851"/>
    </source>
</evidence>
<feature type="region of interest" description="Disordered" evidence="8">
    <location>
        <begin position="131"/>
        <end position="200"/>
    </location>
</feature>
<dbReference type="InterPro" id="IPR036061">
    <property type="entry name" value="CheW-like_dom_sf"/>
</dbReference>
<dbReference type="Pfam" id="PF01584">
    <property type="entry name" value="CheW"/>
    <property type="match status" value="1"/>
</dbReference>
<dbReference type="Pfam" id="PF01627">
    <property type="entry name" value="Hpt"/>
    <property type="match status" value="1"/>
</dbReference>
<evidence type="ECO:0000256" key="3">
    <source>
        <dbReference type="ARBA" id="ARBA00022553"/>
    </source>
</evidence>
<dbReference type="InterPro" id="IPR004105">
    <property type="entry name" value="CheA-like_dim"/>
</dbReference>
<sequence>MKIPEDLKKEIMATFRAELEEHLGTLNKGLLALEKRPSGEERDQLLEDLFRTAHNLKGSARAVGLRDIVTISNRLEDILGALQRGELSPTPELLDAMFPVVDGLQTAMAAHLKGNKLPAEERDQLLDKLKDAIEGRSEKPKGGEEEKRGSDEEPHLKGLEDTKGPETRKALEPAEPLEEEATETQPTPKIQQSSIPQSEDTIRVTTGKLDTLMDGMGELLVARMSNEQRLKEMQTIEQTLSRWQKTWRQVRVNYNFLLRQDGHEPNTAALLDFLAANEENLKSLNGKISNLSTSFSGDYNRLNLLTDNLQDGVRRVRMLPISTLFDLFPRMVRDLARERGKEITLEIEGADSEVDRRTLEAMKDPLTHLLRNAVDHGIESPVTREKAGKPRQGTIFLRAVQKGSTIVLEVADDGSGIDLKRVRGSAVEQGFLTGQEAAGLSDGEATELIFRSGLSTQTQVTDLSGRGVGLDVVRQNLEELHGLIHVNTTPGRGTTFILTLPLTLATSQVLLVETAGETMAIPTTNVERILRVEMSNVGRIEGKPAIRANGRALPLILLAESLGMESPNTTGTSDEMIPVVILGVAEKRVAFQVEALGDTQEVVIKSMGRQLIRVPKVAGATILGGGEVVMILNVADLLKSSQTGRAAVARSTEEVREITRRRVLVVDDSITTRTLEKNILENAGYQVLVAANGEEGWELVQSEPIDAVVADIHMPRMDGFVFTEKVKGEEQFKDLPVVLVTSLDSRHDKIRGLEAGADAYITKQTFDQKELLETLERLIG</sequence>
<dbReference type="GO" id="GO:0006935">
    <property type="term" value="P:chemotaxis"/>
    <property type="evidence" value="ECO:0007669"/>
    <property type="project" value="InterPro"/>
</dbReference>
<dbReference type="InterPro" id="IPR037006">
    <property type="entry name" value="CheA-like_homodim_sf"/>
</dbReference>
<evidence type="ECO:0000256" key="5">
    <source>
        <dbReference type="ARBA" id="ARBA00022777"/>
    </source>
</evidence>
<evidence type="ECO:0000256" key="6">
    <source>
        <dbReference type="PROSITE-ProRule" id="PRU00110"/>
    </source>
</evidence>
<dbReference type="InterPro" id="IPR002545">
    <property type="entry name" value="CheW-lke_dom"/>
</dbReference>
<dbReference type="Pfam" id="PF00072">
    <property type="entry name" value="Response_reg"/>
    <property type="match status" value="1"/>
</dbReference>
<keyword evidence="5 13" id="KW-0418">Kinase</keyword>
<feature type="modified residue" description="4-aspartylphosphate" evidence="7">
    <location>
        <position position="711"/>
    </location>
</feature>
<dbReference type="InterPro" id="IPR004358">
    <property type="entry name" value="Sig_transdc_His_kin-like_C"/>
</dbReference>
<evidence type="ECO:0000256" key="4">
    <source>
        <dbReference type="ARBA" id="ARBA00022679"/>
    </source>
</evidence>
<feature type="domain" description="Response regulatory" evidence="10">
    <location>
        <begin position="662"/>
        <end position="778"/>
    </location>
</feature>
<dbReference type="SMART" id="SM00387">
    <property type="entry name" value="HATPase_c"/>
    <property type="match status" value="1"/>
</dbReference>
<comment type="catalytic activity">
    <reaction evidence="1">
        <text>ATP + protein L-histidine = ADP + protein N-phospho-L-histidine.</text>
        <dbReference type="EC" id="2.7.13.3"/>
    </reaction>
</comment>
<dbReference type="EMBL" id="JACNJD010000283">
    <property type="protein sequence ID" value="MBC8178449.1"/>
    <property type="molecule type" value="Genomic_DNA"/>
</dbReference>
<dbReference type="Gene3D" id="1.20.120.160">
    <property type="entry name" value="HPT domain"/>
    <property type="match status" value="1"/>
</dbReference>
<comment type="caution">
    <text evidence="13">The sequence shown here is derived from an EMBL/GenBank/DDBJ whole genome shotgun (WGS) entry which is preliminary data.</text>
</comment>
<dbReference type="SMART" id="SM00448">
    <property type="entry name" value="REC"/>
    <property type="match status" value="1"/>
</dbReference>
<dbReference type="SUPFAM" id="SSF55874">
    <property type="entry name" value="ATPase domain of HSP90 chaperone/DNA topoisomerase II/histidine kinase"/>
    <property type="match status" value="1"/>
</dbReference>
<dbReference type="SMART" id="SM00260">
    <property type="entry name" value="CheW"/>
    <property type="match status" value="1"/>
</dbReference>
<evidence type="ECO:0000259" key="10">
    <source>
        <dbReference type="PROSITE" id="PS50110"/>
    </source>
</evidence>
<keyword evidence="4" id="KW-0808">Transferase</keyword>
<dbReference type="Gene3D" id="2.30.30.40">
    <property type="entry name" value="SH3 Domains"/>
    <property type="match status" value="1"/>
</dbReference>
<dbReference type="Proteomes" id="UP000650524">
    <property type="component" value="Unassembled WGS sequence"/>
</dbReference>
<evidence type="ECO:0000259" key="12">
    <source>
        <dbReference type="PROSITE" id="PS50894"/>
    </source>
</evidence>
<dbReference type="SMART" id="SM00073">
    <property type="entry name" value="HPT"/>
    <property type="match status" value="1"/>
</dbReference>
<dbReference type="InterPro" id="IPR005467">
    <property type="entry name" value="His_kinase_dom"/>
</dbReference>
<dbReference type="Pfam" id="PF02895">
    <property type="entry name" value="H-kinase_dim"/>
    <property type="match status" value="1"/>
</dbReference>
<evidence type="ECO:0000256" key="1">
    <source>
        <dbReference type="ARBA" id="ARBA00000085"/>
    </source>
</evidence>
<dbReference type="PROSITE" id="PS50851">
    <property type="entry name" value="CHEW"/>
    <property type="match status" value="1"/>
</dbReference>
<evidence type="ECO:0000313" key="13">
    <source>
        <dbReference type="EMBL" id="MBC8178449.1"/>
    </source>
</evidence>
<accession>A0A8J6T8H9</accession>
<name>A0A8J6T8H9_9DELT</name>
<evidence type="ECO:0000256" key="8">
    <source>
        <dbReference type="SAM" id="MobiDB-lite"/>
    </source>
</evidence>
<evidence type="ECO:0000256" key="2">
    <source>
        <dbReference type="ARBA" id="ARBA00012438"/>
    </source>
</evidence>
<dbReference type="InterPro" id="IPR001789">
    <property type="entry name" value="Sig_transdc_resp-reg_receiver"/>
</dbReference>
<dbReference type="InterPro" id="IPR011006">
    <property type="entry name" value="CheY-like_superfamily"/>
</dbReference>
<feature type="domain" description="HPt" evidence="12">
    <location>
        <begin position="4"/>
        <end position="111"/>
    </location>
</feature>
<dbReference type="PROSITE" id="PS50110">
    <property type="entry name" value="RESPONSE_REGULATORY"/>
    <property type="match status" value="1"/>
</dbReference>
<dbReference type="CDD" id="cd00088">
    <property type="entry name" value="HPT"/>
    <property type="match status" value="1"/>
</dbReference>
<evidence type="ECO:0000313" key="14">
    <source>
        <dbReference type="Proteomes" id="UP000650524"/>
    </source>
</evidence>
<feature type="compositionally biased region" description="Polar residues" evidence="8">
    <location>
        <begin position="189"/>
        <end position="199"/>
    </location>
</feature>
<dbReference type="PROSITE" id="PS50109">
    <property type="entry name" value="HIS_KIN"/>
    <property type="match status" value="1"/>
</dbReference>
<dbReference type="EC" id="2.7.13.3" evidence="2"/>
<feature type="compositionally biased region" description="Basic and acidic residues" evidence="8">
    <location>
        <begin position="131"/>
        <end position="172"/>
    </location>
</feature>
<dbReference type="Gene3D" id="1.10.287.560">
    <property type="entry name" value="Histidine kinase CheA-like, homodimeric domain"/>
    <property type="match status" value="1"/>
</dbReference>
<dbReference type="GO" id="GO:0005737">
    <property type="term" value="C:cytoplasm"/>
    <property type="evidence" value="ECO:0007669"/>
    <property type="project" value="InterPro"/>
</dbReference>
<dbReference type="AlphaFoldDB" id="A0A8J6T8H9"/>
<keyword evidence="3 7" id="KW-0597">Phosphoprotein</keyword>
<proteinExistence type="predicted"/>
<organism evidence="13 14">
    <name type="scientific">Candidatus Desulfacyla euxinica</name>
    <dbReference type="NCBI Taxonomy" id="2841693"/>
    <lineage>
        <taxon>Bacteria</taxon>
        <taxon>Deltaproteobacteria</taxon>
        <taxon>Candidatus Desulfacyla</taxon>
    </lineage>
</organism>
<protein>
    <recommendedName>
        <fullName evidence="2">histidine kinase</fullName>
        <ecNumber evidence="2">2.7.13.3</ecNumber>
    </recommendedName>
</protein>
<feature type="modified residue" description="Phosphohistidine" evidence="6">
    <location>
        <position position="54"/>
    </location>
</feature>
<evidence type="ECO:0000259" key="9">
    <source>
        <dbReference type="PROSITE" id="PS50109"/>
    </source>
</evidence>
<dbReference type="InterPro" id="IPR003594">
    <property type="entry name" value="HATPase_dom"/>
</dbReference>
<feature type="domain" description="CheW-like" evidence="11">
    <location>
        <begin position="506"/>
        <end position="643"/>
    </location>
</feature>
<dbReference type="InterPro" id="IPR051315">
    <property type="entry name" value="Bact_Chemotaxis_CheA"/>
</dbReference>
<gene>
    <name evidence="13" type="ORF">H8E19_13670</name>
</gene>
<dbReference type="PRINTS" id="PR00344">
    <property type="entry name" value="BCTRLSENSOR"/>
</dbReference>
<feature type="domain" description="Histidine kinase" evidence="9">
    <location>
        <begin position="257"/>
        <end position="504"/>
    </location>
</feature>
<dbReference type="SUPFAM" id="SSF50341">
    <property type="entry name" value="CheW-like"/>
    <property type="match status" value="1"/>
</dbReference>
<evidence type="ECO:0000256" key="7">
    <source>
        <dbReference type="PROSITE-ProRule" id="PRU00169"/>
    </source>
</evidence>
<dbReference type="FunFam" id="3.30.565.10:FF:000016">
    <property type="entry name" value="Chemotaxis protein CheA, putative"/>
    <property type="match status" value="1"/>
</dbReference>
<dbReference type="GO" id="GO:0000155">
    <property type="term" value="F:phosphorelay sensor kinase activity"/>
    <property type="evidence" value="ECO:0007669"/>
    <property type="project" value="InterPro"/>
</dbReference>
<dbReference type="PANTHER" id="PTHR43395:SF1">
    <property type="entry name" value="CHEMOTAXIS PROTEIN CHEA"/>
    <property type="match status" value="1"/>
</dbReference>
<dbReference type="Gene3D" id="3.40.50.2300">
    <property type="match status" value="1"/>
</dbReference>
<dbReference type="Pfam" id="PF02518">
    <property type="entry name" value="HATPase_c"/>
    <property type="match status" value="1"/>
</dbReference>
<dbReference type="InterPro" id="IPR008207">
    <property type="entry name" value="Sig_transdc_His_kin_Hpt_dom"/>
</dbReference>
<dbReference type="Gene3D" id="3.30.565.10">
    <property type="entry name" value="Histidine kinase-like ATPase, C-terminal domain"/>
    <property type="match status" value="1"/>
</dbReference>
<dbReference type="InterPro" id="IPR036890">
    <property type="entry name" value="HATPase_C_sf"/>
</dbReference>
<dbReference type="SUPFAM" id="SSF52172">
    <property type="entry name" value="CheY-like"/>
    <property type="match status" value="1"/>
</dbReference>
<dbReference type="SUPFAM" id="SSF47226">
    <property type="entry name" value="Histidine-containing phosphotransfer domain, HPT domain"/>
    <property type="match status" value="1"/>
</dbReference>